<sequence>MKNYLRVAFLVPILVTGLLFNAFSQETSIQQDSIQAPETDQKEDLTIGDVLPRTNSSYNPIKSRRGKYDRGIKNVVFVPKGQWLTGMTFSYSEHTNDNYKFLLLDDWSGKGYNFKVSPFFAYFFKENMAVGGRFSYDRSLLQIDEMKIALDDDLNIIMEDVHNIEHTFSSTAFIRNYLSIGDSKRFGLFTETRLTYGFGQSKSYSKNGEAIDGTFTTKHTLEIGVVPGMVAFINDFAALEVSVGLLGFKSTWIDQNSNQVEDGSRQTNSANFSVNILQLNIGVAFYL</sequence>
<feature type="chain" id="PRO_5042180572" description="Outer membrane protein beta-barrel domain-containing protein" evidence="1">
    <location>
        <begin position="25"/>
        <end position="287"/>
    </location>
</feature>
<comment type="caution">
    <text evidence="2">The sequence shown here is derived from an EMBL/GenBank/DDBJ whole genome shotgun (WGS) entry which is preliminary data.</text>
</comment>
<keyword evidence="3" id="KW-1185">Reference proteome</keyword>
<organism evidence="2 3">
    <name type="scientific">Aureibacter tunicatorum</name>
    <dbReference type="NCBI Taxonomy" id="866807"/>
    <lineage>
        <taxon>Bacteria</taxon>
        <taxon>Pseudomonadati</taxon>
        <taxon>Bacteroidota</taxon>
        <taxon>Cytophagia</taxon>
        <taxon>Cytophagales</taxon>
        <taxon>Persicobacteraceae</taxon>
        <taxon>Aureibacter</taxon>
    </lineage>
</organism>
<dbReference type="AlphaFoldDB" id="A0AAE3XP34"/>
<gene>
    <name evidence="2" type="ORF">HNQ88_002482</name>
</gene>
<evidence type="ECO:0000313" key="3">
    <source>
        <dbReference type="Proteomes" id="UP001185092"/>
    </source>
</evidence>
<feature type="signal peptide" evidence="1">
    <location>
        <begin position="1"/>
        <end position="24"/>
    </location>
</feature>
<dbReference type="Proteomes" id="UP001185092">
    <property type="component" value="Unassembled WGS sequence"/>
</dbReference>
<keyword evidence="1" id="KW-0732">Signal</keyword>
<name>A0AAE3XP34_9BACT</name>
<evidence type="ECO:0000313" key="2">
    <source>
        <dbReference type="EMBL" id="MDR6239445.1"/>
    </source>
</evidence>
<accession>A0AAE3XP34</accession>
<dbReference type="EMBL" id="JAVDQD010000002">
    <property type="protein sequence ID" value="MDR6239445.1"/>
    <property type="molecule type" value="Genomic_DNA"/>
</dbReference>
<reference evidence="2" key="1">
    <citation type="submission" date="2023-07" db="EMBL/GenBank/DDBJ databases">
        <title>Genomic Encyclopedia of Type Strains, Phase IV (KMG-IV): sequencing the most valuable type-strain genomes for metagenomic binning, comparative biology and taxonomic classification.</title>
        <authorList>
            <person name="Goeker M."/>
        </authorList>
    </citation>
    <scope>NUCLEOTIDE SEQUENCE</scope>
    <source>
        <strain evidence="2">DSM 26174</strain>
    </source>
</reference>
<evidence type="ECO:0000256" key="1">
    <source>
        <dbReference type="SAM" id="SignalP"/>
    </source>
</evidence>
<proteinExistence type="predicted"/>
<evidence type="ECO:0008006" key="4">
    <source>
        <dbReference type="Google" id="ProtNLM"/>
    </source>
</evidence>
<protein>
    <recommendedName>
        <fullName evidence="4">Outer membrane protein beta-barrel domain-containing protein</fullName>
    </recommendedName>
</protein>
<dbReference type="RefSeq" id="WP_309939110.1">
    <property type="nucleotide sequence ID" value="NZ_AP025305.1"/>
</dbReference>